<dbReference type="RefSeq" id="WP_125020410.1">
    <property type="nucleotide sequence ID" value="NZ_RHQL01000029.1"/>
</dbReference>
<dbReference type="SUPFAM" id="SSF52980">
    <property type="entry name" value="Restriction endonuclease-like"/>
    <property type="match status" value="1"/>
</dbReference>
<proteinExistence type="predicted"/>
<evidence type="ECO:0000259" key="1">
    <source>
        <dbReference type="Pfam" id="PF08722"/>
    </source>
</evidence>
<dbReference type="CDD" id="cd22362">
    <property type="entry name" value="TnsA_endonuclease-like"/>
    <property type="match status" value="1"/>
</dbReference>
<feature type="domain" description="TnsA endonuclease N-terminal" evidence="1">
    <location>
        <begin position="72"/>
        <end position="173"/>
    </location>
</feature>
<dbReference type="Pfam" id="PF08722">
    <property type="entry name" value="Tn7_TnsA-like_N"/>
    <property type="match status" value="1"/>
</dbReference>
<dbReference type="Proteomes" id="UP000276506">
    <property type="component" value="Unassembled WGS sequence"/>
</dbReference>
<dbReference type="GO" id="GO:0003676">
    <property type="term" value="F:nucleic acid binding"/>
    <property type="evidence" value="ECO:0007669"/>
    <property type="project" value="InterPro"/>
</dbReference>
<gene>
    <name evidence="2" type="ORF">EGJ28_23430</name>
</gene>
<reference evidence="2 3" key="1">
    <citation type="submission" date="2018-10" db="EMBL/GenBank/DDBJ databases">
        <title>Transmission dynamics of multidrug resistant bacteria on intensive care unit surfaces.</title>
        <authorList>
            <person name="D'Souza A.W."/>
            <person name="Potter R.F."/>
            <person name="Wallace M."/>
            <person name="Shupe A."/>
            <person name="Patel S."/>
            <person name="Sun S."/>
            <person name="Gul D."/>
            <person name="Kwon J.H."/>
            <person name="Andleeb S."/>
            <person name="Burnham C.-A.D."/>
            <person name="Dantas G."/>
        </authorList>
    </citation>
    <scope>NUCLEOTIDE SEQUENCE [LARGE SCALE GENOMIC DNA]</scope>
    <source>
        <strain evidence="2 3">PX_177</strain>
    </source>
</reference>
<evidence type="ECO:0000313" key="3">
    <source>
        <dbReference type="Proteomes" id="UP000276506"/>
    </source>
</evidence>
<dbReference type="EMBL" id="RHQL01000029">
    <property type="protein sequence ID" value="RRV03698.1"/>
    <property type="molecule type" value="Genomic_DNA"/>
</dbReference>
<evidence type="ECO:0000313" key="2">
    <source>
        <dbReference type="EMBL" id="RRV03698.1"/>
    </source>
</evidence>
<accession>A0A427DK58</accession>
<dbReference type="Gene3D" id="3.40.1350.10">
    <property type="match status" value="1"/>
</dbReference>
<name>A0A427DK58_9GAMM</name>
<dbReference type="InterPro" id="IPR014833">
    <property type="entry name" value="TnsA_N"/>
</dbReference>
<dbReference type="InterPro" id="IPR011856">
    <property type="entry name" value="tRNA_endonuc-like_dom_sf"/>
</dbReference>
<dbReference type="InterPro" id="IPR011335">
    <property type="entry name" value="Restrct_endonuc-II-like"/>
</dbReference>
<protein>
    <submittedName>
        <fullName evidence="2">Transposase</fullName>
    </submittedName>
</protein>
<comment type="caution">
    <text evidence="2">The sequence shown here is derived from an EMBL/GenBank/DDBJ whole genome shotgun (WGS) entry which is preliminary data.</text>
</comment>
<dbReference type="AlphaFoldDB" id="A0A427DK58"/>
<sequence>MRGRSFRTQSDIDRHIEKGFGQGSLEHYVPWLRVQDVPSHGRSRKIHGTKVNRLHHLLSDLEYGYLLLLEFSDRVIDIREQYPLLPQSSAQSIANALNISYPVYPGTKVPLVMTTDFVITLRQPDGSSRLVARTIKYSDSFDSGRGLKRTLEKLKIEREFWKSRDIDWTVVTEKNIPAILSSNLDWFRKGAALKRELQQRTLIVSFLDEVNSMREFQWPLERMLRSIANSLFIPYSDAKNIFMHLVWNKYITLNLVAERLTMKSVLIIANVLYPAEDYRYESRAS</sequence>
<organism evidence="2 3">
    <name type="scientific">Stutzerimonas xanthomarina</name>
    <dbReference type="NCBI Taxonomy" id="271420"/>
    <lineage>
        <taxon>Bacteria</taxon>
        <taxon>Pseudomonadati</taxon>
        <taxon>Pseudomonadota</taxon>
        <taxon>Gammaproteobacteria</taxon>
        <taxon>Pseudomonadales</taxon>
        <taxon>Pseudomonadaceae</taxon>
        <taxon>Stutzerimonas</taxon>
    </lineage>
</organism>